<sequence>MRDVVKKYYNENVLLELNRLSNPYNNIEFQTTLHMIDKYFKNTGKVLDLGCGPGRYSIELLKKGYNVTLYDISKEQLKLAKSNIEDINLKADEYICGDCTDLSKFDDNSFDVVLLMGPMYHITDDSLRLDVLKNIKRILKDNGFAMIAYLNGLGIIKSSIHECSFEYANIENFSKLLVDNAWSKDDSFTETYVATPFGAKKEIEKCGLEIITYFGAEGFASGIHSDVIKMHNEDKKCYNNLVDLCKHTCELDEYRNSTEHIHFIVR</sequence>
<dbReference type="InterPro" id="IPR041698">
    <property type="entry name" value="Methyltransf_25"/>
</dbReference>
<dbReference type="GO" id="GO:0032259">
    <property type="term" value="P:methylation"/>
    <property type="evidence" value="ECO:0007669"/>
    <property type="project" value="UniProtKB-KW"/>
</dbReference>
<dbReference type="EMBL" id="FNGW01000001">
    <property type="protein sequence ID" value="SDL29343.1"/>
    <property type="molecule type" value="Genomic_DNA"/>
</dbReference>
<dbReference type="InterPro" id="IPR029063">
    <property type="entry name" value="SAM-dependent_MTases_sf"/>
</dbReference>
<dbReference type="PANTHER" id="PTHR43464:SF19">
    <property type="entry name" value="UBIQUINONE BIOSYNTHESIS O-METHYLTRANSFERASE, MITOCHONDRIAL"/>
    <property type="match status" value="1"/>
</dbReference>
<dbReference type="RefSeq" id="WP_170139083.1">
    <property type="nucleotide sequence ID" value="NZ_FNGW01000001.1"/>
</dbReference>
<evidence type="ECO:0000313" key="5">
    <source>
        <dbReference type="EMBL" id="SDL29343.1"/>
    </source>
</evidence>
<keyword evidence="5" id="KW-0830">Ubiquinone</keyword>
<accession>A0A1G9IWK9</accession>
<protein>
    <submittedName>
        <fullName evidence="5">Ubiquinone/menaquinone biosynthesis C-methylase UbiE</fullName>
    </submittedName>
</protein>
<organism evidence="5 6">
    <name type="scientific">Romboutsia lituseburensis DSM 797</name>
    <dbReference type="NCBI Taxonomy" id="1121325"/>
    <lineage>
        <taxon>Bacteria</taxon>
        <taxon>Bacillati</taxon>
        <taxon>Bacillota</taxon>
        <taxon>Clostridia</taxon>
        <taxon>Peptostreptococcales</taxon>
        <taxon>Peptostreptococcaceae</taxon>
        <taxon>Romboutsia</taxon>
    </lineage>
</organism>
<dbReference type="Proteomes" id="UP000199068">
    <property type="component" value="Unassembled WGS sequence"/>
</dbReference>
<proteinExistence type="predicted"/>
<keyword evidence="3" id="KW-0949">S-adenosyl-L-methionine</keyword>
<keyword evidence="2" id="KW-0808">Transferase</keyword>
<dbReference type="PANTHER" id="PTHR43464">
    <property type="entry name" value="METHYLTRANSFERASE"/>
    <property type="match status" value="1"/>
</dbReference>
<feature type="domain" description="Methyltransferase" evidence="4">
    <location>
        <begin position="46"/>
        <end position="143"/>
    </location>
</feature>
<evidence type="ECO:0000256" key="2">
    <source>
        <dbReference type="ARBA" id="ARBA00022679"/>
    </source>
</evidence>
<keyword evidence="1 5" id="KW-0489">Methyltransferase</keyword>
<dbReference type="Gene3D" id="3.40.50.150">
    <property type="entry name" value="Vaccinia Virus protein VP39"/>
    <property type="match status" value="1"/>
</dbReference>
<dbReference type="Pfam" id="PF13649">
    <property type="entry name" value="Methyltransf_25"/>
    <property type="match status" value="1"/>
</dbReference>
<evidence type="ECO:0000256" key="1">
    <source>
        <dbReference type="ARBA" id="ARBA00022603"/>
    </source>
</evidence>
<dbReference type="SUPFAM" id="SSF53335">
    <property type="entry name" value="S-adenosyl-L-methionine-dependent methyltransferases"/>
    <property type="match status" value="1"/>
</dbReference>
<gene>
    <name evidence="5" type="ORF">SAMN04515677_101406</name>
</gene>
<evidence type="ECO:0000259" key="4">
    <source>
        <dbReference type="Pfam" id="PF13649"/>
    </source>
</evidence>
<reference evidence="5 6" key="1">
    <citation type="submission" date="2016-10" db="EMBL/GenBank/DDBJ databases">
        <authorList>
            <person name="de Groot N.N."/>
        </authorList>
    </citation>
    <scope>NUCLEOTIDE SEQUENCE [LARGE SCALE GENOMIC DNA]</scope>
    <source>
        <strain evidence="5 6">DSM 797</strain>
    </source>
</reference>
<name>A0A1G9IWK9_9FIRM</name>
<dbReference type="CDD" id="cd02440">
    <property type="entry name" value="AdoMet_MTases"/>
    <property type="match status" value="1"/>
</dbReference>
<dbReference type="STRING" id="1121325.SAMN04515677_101406"/>
<dbReference type="GO" id="GO:0008168">
    <property type="term" value="F:methyltransferase activity"/>
    <property type="evidence" value="ECO:0007669"/>
    <property type="project" value="UniProtKB-KW"/>
</dbReference>
<evidence type="ECO:0000313" key="6">
    <source>
        <dbReference type="Proteomes" id="UP000199068"/>
    </source>
</evidence>
<dbReference type="AlphaFoldDB" id="A0A1G9IWK9"/>
<evidence type="ECO:0000256" key="3">
    <source>
        <dbReference type="ARBA" id="ARBA00022691"/>
    </source>
</evidence>
<keyword evidence="6" id="KW-1185">Reference proteome</keyword>